<gene>
    <name evidence="1" type="ORF">H3N35_06595</name>
</gene>
<accession>A0ABY7VHB8</accession>
<organism evidence="1 2">
    <name type="scientific">Thalassomonas haliotis</name>
    <dbReference type="NCBI Taxonomy" id="485448"/>
    <lineage>
        <taxon>Bacteria</taxon>
        <taxon>Pseudomonadati</taxon>
        <taxon>Pseudomonadota</taxon>
        <taxon>Gammaproteobacteria</taxon>
        <taxon>Alteromonadales</taxon>
        <taxon>Colwelliaceae</taxon>
        <taxon>Thalassomonas</taxon>
    </lineage>
</organism>
<keyword evidence="2" id="KW-1185">Reference proteome</keyword>
<evidence type="ECO:0000313" key="1">
    <source>
        <dbReference type="EMBL" id="WDE13109.1"/>
    </source>
</evidence>
<sequence>MKVLSNMKFNLLLLVLLSLGGYFVFTQGPEGTGQEAGPVNKQAQAGAALPDFDQRKVTHAAKSAEQASEALPVDADFNADEVLVSAGQQLDVIINEYNQVLDDPKARKALEQRMQQTAVAYKKAILAKVRKGEI</sequence>
<name>A0ABY7VHB8_9GAMM</name>
<proteinExistence type="predicted"/>
<dbReference type="Proteomes" id="UP001215231">
    <property type="component" value="Chromosome"/>
</dbReference>
<protein>
    <submittedName>
        <fullName evidence="1">Uncharacterized protein</fullName>
    </submittedName>
</protein>
<dbReference type="RefSeq" id="WP_274053451.1">
    <property type="nucleotide sequence ID" value="NZ_CP059693.1"/>
</dbReference>
<reference evidence="1 2" key="1">
    <citation type="journal article" date="2022" name="Mar. Drugs">
        <title>Bioassay-Guided Fractionation Leads to the Detection of Cholic Acid Generated by the Rare Thalassomonas sp.</title>
        <authorList>
            <person name="Pheiffer F."/>
            <person name="Schneider Y.K."/>
            <person name="Hansen E.H."/>
            <person name="Andersen J.H."/>
            <person name="Isaksson J."/>
            <person name="Busche T."/>
            <person name="R C."/>
            <person name="Kalinowski J."/>
            <person name="Zyl L.V."/>
            <person name="Trindade M."/>
        </authorList>
    </citation>
    <scope>NUCLEOTIDE SEQUENCE [LARGE SCALE GENOMIC DNA]</scope>
    <source>
        <strain evidence="1 2">A5K-61T</strain>
    </source>
</reference>
<dbReference type="EMBL" id="CP059693">
    <property type="protein sequence ID" value="WDE13109.1"/>
    <property type="molecule type" value="Genomic_DNA"/>
</dbReference>
<evidence type="ECO:0000313" key="2">
    <source>
        <dbReference type="Proteomes" id="UP001215231"/>
    </source>
</evidence>